<evidence type="ECO:0000259" key="1">
    <source>
        <dbReference type="Pfam" id="PF25029"/>
    </source>
</evidence>
<accession>A0A317Y4U9</accession>
<dbReference type="AlphaFoldDB" id="A0A317Y4U9"/>
<dbReference type="EMBL" id="NCVQ01000001">
    <property type="protein sequence ID" value="PWZ53635.1"/>
    <property type="molecule type" value="Genomic_DNA"/>
</dbReference>
<dbReference type="InterPro" id="IPR039322">
    <property type="entry name" value="MOM1"/>
</dbReference>
<organism evidence="2">
    <name type="scientific">Zea mays</name>
    <name type="common">Maize</name>
    <dbReference type="NCBI Taxonomy" id="4577"/>
    <lineage>
        <taxon>Eukaryota</taxon>
        <taxon>Viridiplantae</taxon>
        <taxon>Streptophyta</taxon>
        <taxon>Embryophyta</taxon>
        <taxon>Tracheophyta</taxon>
        <taxon>Spermatophyta</taxon>
        <taxon>Magnoliopsida</taxon>
        <taxon>Liliopsida</taxon>
        <taxon>Poales</taxon>
        <taxon>Poaceae</taxon>
        <taxon>PACMAD clade</taxon>
        <taxon>Panicoideae</taxon>
        <taxon>Andropogonodae</taxon>
        <taxon>Andropogoneae</taxon>
        <taxon>Tripsacinae</taxon>
        <taxon>Zea</taxon>
    </lineage>
</organism>
<name>A0A317Y4U9_MAIZE</name>
<dbReference type="Proteomes" id="UP000251960">
    <property type="component" value="Chromosome 1"/>
</dbReference>
<dbReference type="PANTHER" id="PTHR35116:SF2">
    <property type="entry name" value="ATP-DEPENDENT HELICASE FAMILY PROTEIN-RELATED"/>
    <property type="match status" value="1"/>
</dbReference>
<dbReference type="GO" id="GO:0031507">
    <property type="term" value="P:heterochromatin formation"/>
    <property type="evidence" value="ECO:0007669"/>
    <property type="project" value="InterPro"/>
</dbReference>
<comment type="caution">
    <text evidence="2">The sequence shown here is derived from an EMBL/GenBank/DDBJ whole genome shotgun (WGS) entry which is preliminary data.</text>
</comment>
<dbReference type="Pfam" id="PF25029">
    <property type="entry name" value="MOM1"/>
    <property type="match status" value="1"/>
</dbReference>
<gene>
    <name evidence="2" type="ORF">Zm00014a_041080</name>
</gene>
<proteinExistence type="predicted"/>
<feature type="domain" description="MOM1 alpha-helical" evidence="1">
    <location>
        <begin position="480"/>
        <end position="510"/>
    </location>
</feature>
<dbReference type="ExpressionAtlas" id="A0A317Y4U9">
    <property type="expression patterns" value="baseline and differential"/>
</dbReference>
<dbReference type="InterPro" id="IPR056882">
    <property type="entry name" value="MOM1_dom"/>
</dbReference>
<protein>
    <recommendedName>
        <fullName evidence="1">MOM1 alpha-helical domain-containing protein</fullName>
    </recommendedName>
</protein>
<dbReference type="PANTHER" id="PTHR35116">
    <property type="entry name" value="HELICASE PROTEIN MOM1"/>
    <property type="match status" value="1"/>
</dbReference>
<evidence type="ECO:0000313" key="2">
    <source>
        <dbReference type="EMBL" id="PWZ53635.1"/>
    </source>
</evidence>
<reference evidence="2" key="1">
    <citation type="journal article" date="2018" name="Nat. Genet.">
        <title>Extensive intraspecific gene order and gene structural variations between Mo17 and other maize genomes.</title>
        <authorList>
            <person name="Sun S."/>
            <person name="Zhou Y."/>
            <person name="Chen J."/>
            <person name="Shi J."/>
            <person name="Zhao H."/>
            <person name="Zhao H."/>
            <person name="Song W."/>
            <person name="Zhang M."/>
            <person name="Cui Y."/>
            <person name="Dong X."/>
            <person name="Liu H."/>
            <person name="Ma X."/>
            <person name="Jiao Y."/>
            <person name="Wang B."/>
            <person name="Wei X."/>
            <person name="Stein J.C."/>
            <person name="Glaubitz J.C."/>
            <person name="Lu F."/>
            <person name="Yu G."/>
            <person name="Liang C."/>
            <person name="Fengler K."/>
            <person name="Li B."/>
            <person name="Rafalski A."/>
            <person name="Schnable P.S."/>
            <person name="Ware D.H."/>
            <person name="Buckler E.S."/>
            <person name="Lai J."/>
        </authorList>
    </citation>
    <scope>NUCLEOTIDE SEQUENCE [LARGE SCALE GENOMIC DNA]</scope>
    <source>
        <tissue evidence="2">Seedling</tissue>
    </source>
</reference>
<sequence length="513" mass="57978">MGSGSSKTTTTDGLDHPHALLRTDVEIGVTTSSHSVSPKLGGDDDDSKCVRGKENDLRMIDLHKELVWGFFRNARHIVRQLGEVHESCHPVVSMPGPCLNDLPAQGGIPPPLPMSRIPSPDLLAPREQPWYQQRTILDHLGVDDYFFAREHQMSLQREYEMKRQVIPLEHRHTDRESVEKLEWLHRMIALYDGKDTEEQSHCSPSWSSEGNLKYTLIFILELLPMAKLAKLWRELLTPTSKGGGGAGTIIRPGLVEHLTLSNYFLPFYPATRQIICYNGVCCWRHIPIRRPIMYPGMDLKFNATPALGEQTTFKWVIDHGCKMNFPATSMRGILFELVGPIHISRDPGTIPRPAASLQRCCASDTRTSHYLGLFTLLKGKHIDEVAKSKQSTVSTKTKKFKEIQFQKLQRLPDGCHPDFDNDHLCSINNHDLLPKMSTPSADLHLLPETGVENMRTPKSLHAELKRELSKLNTVLKLPYWCAASFLKYTELDHRESLALASDGLNYECNEAPS</sequence>